<dbReference type="RefSeq" id="WP_006521140.1">
    <property type="nucleotide sequence ID" value="NC_021184.1"/>
</dbReference>
<gene>
    <name evidence="2" type="ORF">Desgi_0940</name>
</gene>
<evidence type="ECO:0008006" key="4">
    <source>
        <dbReference type="Google" id="ProtNLM"/>
    </source>
</evidence>
<evidence type="ECO:0000313" key="2">
    <source>
        <dbReference type="EMBL" id="AGL00486.1"/>
    </source>
</evidence>
<reference evidence="2 3" key="1">
    <citation type="submission" date="2012-01" db="EMBL/GenBank/DDBJ databases">
        <title>Complete sequence of Desulfotomaculum gibsoniae DSM 7213.</title>
        <authorList>
            <consortium name="US DOE Joint Genome Institute"/>
            <person name="Lucas S."/>
            <person name="Han J."/>
            <person name="Lapidus A."/>
            <person name="Cheng J.-F."/>
            <person name="Goodwin L."/>
            <person name="Pitluck S."/>
            <person name="Peters L."/>
            <person name="Ovchinnikova G."/>
            <person name="Teshima H."/>
            <person name="Detter J.C."/>
            <person name="Han C."/>
            <person name="Tapia R."/>
            <person name="Land M."/>
            <person name="Hauser L."/>
            <person name="Kyrpides N."/>
            <person name="Ivanova N."/>
            <person name="Pagani I."/>
            <person name="Parshina S."/>
            <person name="Plugge C."/>
            <person name="Muyzer G."/>
            <person name="Kuever J."/>
            <person name="Ivanova A."/>
            <person name="Nazina T."/>
            <person name="Klenk H.-P."/>
            <person name="Brambilla E."/>
            <person name="Spring S."/>
            <person name="Stams A.F."/>
            <person name="Woyke T."/>
        </authorList>
    </citation>
    <scope>NUCLEOTIDE SEQUENCE [LARGE SCALE GENOMIC DNA]</scope>
    <source>
        <strain evidence="2 3">DSM 7213</strain>
    </source>
</reference>
<feature type="chain" id="PRO_5038805650" description="Cyclic lactone autoinducer peptide" evidence="1">
    <location>
        <begin position="25"/>
        <end position="43"/>
    </location>
</feature>
<feature type="signal peptide" evidence="1">
    <location>
        <begin position="1"/>
        <end position="24"/>
    </location>
</feature>
<organism evidence="2 3">
    <name type="scientific">Desulfoscipio gibsoniae DSM 7213</name>
    <dbReference type="NCBI Taxonomy" id="767817"/>
    <lineage>
        <taxon>Bacteria</taxon>
        <taxon>Bacillati</taxon>
        <taxon>Bacillota</taxon>
        <taxon>Clostridia</taxon>
        <taxon>Eubacteriales</taxon>
        <taxon>Desulfallaceae</taxon>
        <taxon>Desulfoscipio</taxon>
    </lineage>
</organism>
<proteinExistence type="predicted"/>
<evidence type="ECO:0000313" key="3">
    <source>
        <dbReference type="Proteomes" id="UP000013520"/>
    </source>
</evidence>
<dbReference type="HOGENOM" id="CLU_217513_2_0_9"/>
<dbReference type="EMBL" id="CP003273">
    <property type="protein sequence ID" value="AGL00486.1"/>
    <property type="molecule type" value="Genomic_DNA"/>
</dbReference>
<name>R4KLG6_9FIRM</name>
<keyword evidence="1" id="KW-0732">Signal</keyword>
<dbReference type="InterPro" id="IPR009229">
    <property type="entry name" value="AgrD"/>
</dbReference>
<protein>
    <recommendedName>
        <fullName evidence="4">Cyclic lactone autoinducer peptide</fullName>
    </recommendedName>
</protein>
<dbReference type="PROSITE" id="PS51257">
    <property type="entry name" value="PROKAR_LIPOPROTEIN"/>
    <property type="match status" value="1"/>
</dbReference>
<dbReference type="NCBIfam" id="TIGR04223">
    <property type="entry name" value="quorum_AgrD"/>
    <property type="match status" value="1"/>
</dbReference>
<accession>R4KLG6</accession>
<dbReference type="STRING" id="767817.Desgi_0940"/>
<dbReference type="AlphaFoldDB" id="R4KLG6"/>
<keyword evidence="3" id="KW-1185">Reference proteome</keyword>
<evidence type="ECO:0000256" key="1">
    <source>
        <dbReference type="SAM" id="SignalP"/>
    </source>
</evidence>
<sequence length="43" mass="4771">MKRVMARLFVFMVSVLLFLASVTAAGACAMSHYQPEVPEALRK</sequence>
<dbReference type="KEGG" id="dgi:Desgi_0940"/>
<dbReference type="Proteomes" id="UP000013520">
    <property type="component" value="Chromosome"/>
</dbReference>